<evidence type="ECO:0000313" key="2">
    <source>
        <dbReference type="Proteomes" id="UP000503011"/>
    </source>
</evidence>
<organism evidence="1 2">
    <name type="scientific">Phytohabitans suffuscus</name>
    <dbReference type="NCBI Taxonomy" id="624315"/>
    <lineage>
        <taxon>Bacteria</taxon>
        <taxon>Bacillati</taxon>
        <taxon>Actinomycetota</taxon>
        <taxon>Actinomycetes</taxon>
        <taxon>Micromonosporales</taxon>
        <taxon>Micromonosporaceae</taxon>
    </lineage>
</organism>
<reference evidence="1 2" key="1">
    <citation type="submission" date="2020-03" db="EMBL/GenBank/DDBJ databases">
        <title>Whole genome shotgun sequence of Phytohabitans suffuscus NBRC 105367.</title>
        <authorList>
            <person name="Komaki H."/>
            <person name="Tamura T."/>
        </authorList>
    </citation>
    <scope>NUCLEOTIDE SEQUENCE [LARGE SCALE GENOMIC DNA]</scope>
    <source>
        <strain evidence="1 2">NBRC 105367</strain>
    </source>
</reference>
<evidence type="ECO:0000313" key="1">
    <source>
        <dbReference type="EMBL" id="BCB91044.1"/>
    </source>
</evidence>
<dbReference type="EMBL" id="AP022871">
    <property type="protein sequence ID" value="BCB91044.1"/>
    <property type="molecule type" value="Genomic_DNA"/>
</dbReference>
<reference evidence="1 2" key="2">
    <citation type="submission" date="2020-03" db="EMBL/GenBank/DDBJ databases">
        <authorList>
            <person name="Ichikawa N."/>
            <person name="Kimura A."/>
            <person name="Kitahashi Y."/>
            <person name="Uohara A."/>
        </authorList>
    </citation>
    <scope>NUCLEOTIDE SEQUENCE [LARGE SCALE GENOMIC DNA]</scope>
    <source>
        <strain evidence="1 2">NBRC 105367</strain>
    </source>
</reference>
<accession>A0A6F8YYA3</accession>
<name>A0A6F8YYA3_9ACTN</name>
<proteinExistence type="predicted"/>
<gene>
    <name evidence="1" type="ORF">Psuf_083570</name>
</gene>
<dbReference type="KEGG" id="psuu:Psuf_083570"/>
<dbReference type="AlphaFoldDB" id="A0A6F8YYA3"/>
<dbReference type="Proteomes" id="UP000503011">
    <property type="component" value="Chromosome"/>
</dbReference>
<keyword evidence="2" id="KW-1185">Reference proteome</keyword>
<dbReference type="RefSeq" id="WP_173163711.1">
    <property type="nucleotide sequence ID" value="NZ_AP022871.1"/>
</dbReference>
<protein>
    <submittedName>
        <fullName evidence="1">Uncharacterized protein</fullName>
    </submittedName>
</protein>
<sequence length="736" mass="77584">MVETNYPVFVEGQTLTRDDLNLLRDHLRDRDRTLGRLVGFGVSCGLAGEVRSDGLHIAGGLAVDQNGEPLLLPAERVLTLPPTAGSAPFDFVTGTDGFTVVLAATDTAQPSGGCAEEGCDGHAELHTTDVALHVVRGRLTGTRLDFSGEELLEQTPLLVSRTSAVVGDFDTLRDELLDRIGDRLDTPLRAKLAALSITTADLPAVRAFKAAFLNEVLFAALDLLRAEALLSVTCLRSTATPGVALGRLYQAGGAWKWDCGGRHHWEPPTGLTLAFLGGSCDRPAAPYLDRLVSLVDNFALPPVPAPGDPPKPGGVRPGDFTICHSWKGHYDCDIKLYPEQVLPHDWRRPWIEVGDFPFDPGLVNPADPWVVYGIDRPEIGDAGIIAMQPAFGVEAGNVMDVLNTLIAGTGVRPDVRVVSQAEADALTGFAPSGAVSPGDTVVLVADTVGKVVSTGRVAASRGLRQVGTALPAATAAANAALAETGGLRADVDTAVGRLDGVSEDVALLGGFRTDTLQWRQGVDLSLSGIEGRILTYGSQEVGRIETRLASQIPTMVSEAVQTMRAGLMVEVTSTVDSRVAATSDKMRDDFGRTIASTVERTGKLETNLDISNRMLEQTAGRIDNLYTGKLAGVAGRALSVDAELLRFAETMRDSVEVAAGDERAGAVRAALEPADAALGRLRERVQAGGAVLAGEREALASLVDSLVEAVRAAGAPAASVRSLRRDADGFKEVLNQ</sequence>